<reference evidence="2" key="1">
    <citation type="submission" date="2021-06" db="EMBL/GenBank/DDBJ databases">
        <authorList>
            <person name="Arsene-Ploetze F."/>
        </authorList>
    </citation>
    <scope>NUCLEOTIDE SEQUENCE</scope>
    <source>
        <strain evidence="2">SBRY1</strain>
    </source>
</reference>
<dbReference type="Proteomes" id="UP001153328">
    <property type="component" value="Unassembled WGS sequence"/>
</dbReference>
<protein>
    <submittedName>
        <fullName evidence="2">Uncharacterized protein</fullName>
    </submittedName>
</protein>
<keyword evidence="1" id="KW-0472">Membrane</keyword>
<feature type="transmembrane region" description="Helical" evidence="1">
    <location>
        <begin position="91"/>
        <end position="109"/>
    </location>
</feature>
<organism evidence="2 3">
    <name type="scientific">Actinacidiphila bryophytorum</name>
    <dbReference type="NCBI Taxonomy" id="1436133"/>
    <lineage>
        <taxon>Bacteria</taxon>
        <taxon>Bacillati</taxon>
        <taxon>Actinomycetota</taxon>
        <taxon>Actinomycetes</taxon>
        <taxon>Kitasatosporales</taxon>
        <taxon>Streptomycetaceae</taxon>
        <taxon>Actinacidiphila</taxon>
    </lineage>
</organism>
<gene>
    <name evidence="2" type="ORF">SBRY_80213</name>
</gene>
<comment type="caution">
    <text evidence="2">The sequence shown here is derived from an EMBL/GenBank/DDBJ whole genome shotgun (WGS) entry which is preliminary data.</text>
</comment>
<dbReference type="EMBL" id="CAJVAX010000022">
    <property type="protein sequence ID" value="CAG7657198.1"/>
    <property type="molecule type" value="Genomic_DNA"/>
</dbReference>
<dbReference type="RefSeq" id="WP_205045800.1">
    <property type="nucleotide sequence ID" value="NZ_CAJVAX010000022.1"/>
</dbReference>
<evidence type="ECO:0000313" key="3">
    <source>
        <dbReference type="Proteomes" id="UP001153328"/>
    </source>
</evidence>
<keyword evidence="3" id="KW-1185">Reference proteome</keyword>
<proteinExistence type="predicted"/>
<keyword evidence="1" id="KW-1133">Transmembrane helix</keyword>
<name>A0A9W4H7Z9_9ACTN</name>
<evidence type="ECO:0000313" key="2">
    <source>
        <dbReference type="EMBL" id="CAG7657198.1"/>
    </source>
</evidence>
<dbReference type="AlphaFoldDB" id="A0A9W4H7Z9"/>
<evidence type="ECO:0000256" key="1">
    <source>
        <dbReference type="SAM" id="Phobius"/>
    </source>
</evidence>
<sequence>MPYPAALALTVVTEVPVYAAALRLTCATAPGRTAPAAAMVNCVTHPLLWWFLRQVHGGGYWAAFAAAESAVVLAEGLLMSRALRLRGPLPYAASAAANAVSVLAGFLLLA</sequence>
<accession>A0A9W4H7Z9</accession>
<keyword evidence="1" id="KW-0812">Transmembrane</keyword>